<feature type="region of interest" description="Disordered" evidence="1">
    <location>
        <begin position="342"/>
        <end position="386"/>
    </location>
</feature>
<dbReference type="InterPro" id="IPR015655">
    <property type="entry name" value="PP2C"/>
</dbReference>
<protein>
    <recommendedName>
        <fullName evidence="3">PPM-type phosphatase domain-containing protein</fullName>
    </recommendedName>
</protein>
<dbReference type="Pfam" id="PF13672">
    <property type="entry name" value="PP2C_2"/>
    <property type="match status" value="1"/>
</dbReference>
<dbReference type="Gene3D" id="3.60.40.10">
    <property type="entry name" value="PPM-type phosphatase domain"/>
    <property type="match status" value="1"/>
</dbReference>
<feature type="transmembrane region" description="Helical" evidence="2">
    <location>
        <begin position="293"/>
        <end position="311"/>
    </location>
</feature>
<sequence length="386" mass="41688">MSHLAVARLNNPYTQRMRPSAPSLLSSGLLTDVGRQRSVNQDAGLILDLPRGGLFAVADGMGGHAAGELAANLALDTLSSSFLNGNGSAPERLAEAVQEANLAVLRSAVGEYVGMGTTLVAMVIDRAAALIAHVGDSRAYLLRDRQLHRLTEDHSWVAEQVRLGHLTEEEARNHQWRSVVSNALGGEERVRLELYGLQVRRGDRLLLCSDGLSGVIEEADLYRILASQPNPDNAVRQLIDRSNDEGGPDNITAIVVDIEQSGTLPRYALPGRQAEGPLYVDMLISSRRGTSPLTYLALVLVYFTLMGLVLYPQQRTPIAVIGLGLLGVLMVGNRVVTQRRASTSDLPDLPVYRPEPQDTPDANATSERASTQTSIRPATAPRGLRD</sequence>
<organism evidence="4 5">
    <name type="scientific">Deinococcus aquiradiocola</name>
    <dbReference type="NCBI Taxonomy" id="393059"/>
    <lineage>
        <taxon>Bacteria</taxon>
        <taxon>Thermotogati</taxon>
        <taxon>Deinococcota</taxon>
        <taxon>Deinococci</taxon>
        <taxon>Deinococcales</taxon>
        <taxon>Deinococcaceae</taxon>
        <taxon>Deinococcus</taxon>
    </lineage>
</organism>
<evidence type="ECO:0000313" key="5">
    <source>
        <dbReference type="Proteomes" id="UP000635726"/>
    </source>
</evidence>
<accession>A0A917PRM8</accession>
<reference evidence="4" key="1">
    <citation type="journal article" date="2014" name="Int. J. Syst. Evol. Microbiol.">
        <title>Complete genome sequence of Corynebacterium casei LMG S-19264T (=DSM 44701T), isolated from a smear-ripened cheese.</title>
        <authorList>
            <consortium name="US DOE Joint Genome Institute (JGI-PGF)"/>
            <person name="Walter F."/>
            <person name="Albersmeier A."/>
            <person name="Kalinowski J."/>
            <person name="Ruckert C."/>
        </authorList>
    </citation>
    <scope>NUCLEOTIDE SEQUENCE</scope>
    <source>
        <strain evidence="4">JCM 14371</strain>
    </source>
</reference>
<dbReference type="AlphaFoldDB" id="A0A917PRM8"/>
<proteinExistence type="predicted"/>
<evidence type="ECO:0000256" key="1">
    <source>
        <dbReference type="SAM" id="MobiDB-lite"/>
    </source>
</evidence>
<dbReference type="SMART" id="SM00332">
    <property type="entry name" value="PP2Cc"/>
    <property type="match status" value="1"/>
</dbReference>
<dbReference type="NCBIfam" id="NF033484">
    <property type="entry name" value="Stp1_PP2C_phos"/>
    <property type="match status" value="1"/>
</dbReference>
<dbReference type="PANTHER" id="PTHR47992">
    <property type="entry name" value="PROTEIN PHOSPHATASE"/>
    <property type="match status" value="1"/>
</dbReference>
<evidence type="ECO:0000259" key="3">
    <source>
        <dbReference type="PROSITE" id="PS51746"/>
    </source>
</evidence>
<feature type="domain" description="PPM-type phosphatase" evidence="3">
    <location>
        <begin position="26"/>
        <end position="258"/>
    </location>
</feature>
<dbReference type="SMART" id="SM00331">
    <property type="entry name" value="PP2C_SIG"/>
    <property type="match status" value="1"/>
</dbReference>
<feature type="transmembrane region" description="Helical" evidence="2">
    <location>
        <begin position="317"/>
        <end position="336"/>
    </location>
</feature>
<feature type="compositionally biased region" description="Polar residues" evidence="1">
    <location>
        <begin position="360"/>
        <end position="376"/>
    </location>
</feature>
<evidence type="ECO:0000256" key="2">
    <source>
        <dbReference type="SAM" id="Phobius"/>
    </source>
</evidence>
<dbReference type="SUPFAM" id="SSF81606">
    <property type="entry name" value="PP2C-like"/>
    <property type="match status" value="1"/>
</dbReference>
<evidence type="ECO:0000313" key="4">
    <source>
        <dbReference type="EMBL" id="GGJ88864.1"/>
    </source>
</evidence>
<dbReference type="EMBL" id="BMOE01000022">
    <property type="protein sequence ID" value="GGJ88864.1"/>
    <property type="molecule type" value="Genomic_DNA"/>
</dbReference>
<reference evidence="4" key="2">
    <citation type="submission" date="2020-09" db="EMBL/GenBank/DDBJ databases">
        <authorList>
            <person name="Sun Q."/>
            <person name="Ohkuma M."/>
        </authorList>
    </citation>
    <scope>NUCLEOTIDE SEQUENCE</scope>
    <source>
        <strain evidence="4">JCM 14371</strain>
    </source>
</reference>
<dbReference type="InterPro" id="IPR001932">
    <property type="entry name" value="PPM-type_phosphatase-like_dom"/>
</dbReference>
<dbReference type="CDD" id="cd00143">
    <property type="entry name" value="PP2Cc"/>
    <property type="match status" value="1"/>
</dbReference>
<keyword evidence="2" id="KW-0812">Transmembrane</keyword>
<dbReference type="PROSITE" id="PS51746">
    <property type="entry name" value="PPM_2"/>
    <property type="match status" value="1"/>
</dbReference>
<dbReference type="Proteomes" id="UP000635726">
    <property type="component" value="Unassembled WGS sequence"/>
</dbReference>
<keyword evidence="2" id="KW-1133">Transmembrane helix</keyword>
<keyword evidence="5" id="KW-1185">Reference proteome</keyword>
<dbReference type="GO" id="GO:0004722">
    <property type="term" value="F:protein serine/threonine phosphatase activity"/>
    <property type="evidence" value="ECO:0007669"/>
    <property type="project" value="InterPro"/>
</dbReference>
<gene>
    <name evidence="4" type="ORF">GCM10008939_36160</name>
</gene>
<name>A0A917PRM8_9DEIO</name>
<dbReference type="InterPro" id="IPR036457">
    <property type="entry name" value="PPM-type-like_dom_sf"/>
</dbReference>
<keyword evidence="2" id="KW-0472">Membrane</keyword>
<comment type="caution">
    <text evidence="4">The sequence shown here is derived from an EMBL/GenBank/DDBJ whole genome shotgun (WGS) entry which is preliminary data.</text>
</comment>